<dbReference type="EMBL" id="CACRXK020032483">
    <property type="protein sequence ID" value="CAB4043479.1"/>
    <property type="molecule type" value="Genomic_DNA"/>
</dbReference>
<dbReference type="SUPFAM" id="SSF56112">
    <property type="entry name" value="Protein kinase-like (PK-like)"/>
    <property type="match status" value="1"/>
</dbReference>
<organism evidence="2 3">
    <name type="scientific">Paramuricea clavata</name>
    <name type="common">Red gorgonian</name>
    <name type="synonym">Violescent sea-whip</name>
    <dbReference type="NCBI Taxonomy" id="317549"/>
    <lineage>
        <taxon>Eukaryota</taxon>
        <taxon>Metazoa</taxon>
        <taxon>Cnidaria</taxon>
        <taxon>Anthozoa</taxon>
        <taxon>Octocorallia</taxon>
        <taxon>Malacalcyonacea</taxon>
        <taxon>Plexauridae</taxon>
        <taxon>Paramuricea</taxon>
    </lineage>
</organism>
<dbReference type="AlphaFoldDB" id="A0A7D9KCW7"/>
<evidence type="ECO:0000313" key="2">
    <source>
        <dbReference type="EMBL" id="CAB4043479.1"/>
    </source>
</evidence>
<dbReference type="CDD" id="cd05154">
    <property type="entry name" value="ACAD10_11_N-like"/>
    <property type="match status" value="1"/>
</dbReference>
<dbReference type="Gene3D" id="3.30.200.20">
    <property type="entry name" value="Phosphorylase Kinase, domain 1"/>
    <property type="match status" value="1"/>
</dbReference>
<protein>
    <submittedName>
        <fullName evidence="2">Acyl- dehydrogenase family member 10-like</fullName>
    </submittedName>
</protein>
<keyword evidence="3" id="KW-1185">Reference proteome</keyword>
<dbReference type="PANTHER" id="PTHR47829:SF3">
    <property type="entry name" value="AMINOGLYCOSIDE PHOSPHOTRANSFERASE DOMAIN-CONTAINING PROTEIN"/>
    <property type="match status" value="1"/>
</dbReference>
<dbReference type="InterPro" id="IPR041726">
    <property type="entry name" value="ACAD10_11_N"/>
</dbReference>
<dbReference type="InterPro" id="IPR011009">
    <property type="entry name" value="Kinase-like_dom_sf"/>
</dbReference>
<dbReference type="InterPro" id="IPR052898">
    <property type="entry name" value="ACAD10-like"/>
</dbReference>
<feature type="domain" description="Aminoglycoside phosphotransferase" evidence="1">
    <location>
        <begin position="1"/>
        <end position="167"/>
    </location>
</feature>
<dbReference type="Pfam" id="PF01636">
    <property type="entry name" value="APH"/>
    <property type="match status" value="1"/>
</dbReference>
<reference evidence="2" key="1">
    <citation type="submission" date="2020-04" db="EMBL/GenBank/DDBJ databases">
        <authorList>
            <person name="Alioto T."/>
            <person name="Alioto T."/>
            <person name="Gomez Garrido J."/>
        </authorList>
    </citation>
    <scope>NUCLEOTIDE SEQUENCE</scope>
    <source>
        <strain evidence="2">A484AB</strain>
    </source>
</reference>
<dbReference type="PANTHER" id="PTHR47829">
    <property type="entry name" value="HYDROLASE, PUTATIVE (AFU_ORTHOLOGUE AFUA_1G12880)-RELATED"/>
    <property type="match status" value="1"/>
</dbReference>
<accession>A0A7D9KCW7</accession>
<gene>
    <name evidence="2" type="ORF">PACLA_8A068370</name>
</gene>
<evidence type="ECO:0000259" key="1">
    <source>
        <dbReference type="Pfam" id="PF01636"/>
    </source>
</evidence>
<dbReference type="Proteomes" id="UP001152795">
    <property type="component" value="Unassembled WGS sequence"/>
</dbReference>
<dbReference type="Gene3D" id="3.90.1200.10">
    <property type="match status" value="1"/>
</dbReference>
<dbReference type="InterPro" id="IPR002575">
    <property type="entry name" value="Aminoglycoside_PTrfase"/>
</dbReference>
<sequence length="185" mass="21299">VMKAMHENGVPVPKPIVLCEDESVIGTSFYIMEYVKGRIFKDPSLPGMTNEVRKEIYQEMNEVLAKIHQVDVKKAGLEDYGKHGNYVKRQTETWAKQYEASKTHEIKTMDDLITWLRHNVPETPRTTVVHGDFRIDNLVYDENESKVLAVLDWELSTLGDPVTDLALNCLPYYLSPKFPILKGRF</sequence>
<proteinExistence type="predicted"/>
<feature type="non-terminal residue" evidence="2">
    <location>
        <position position="185"/>
    </location>
</feature>
<name>A0A7D9KCW7_PARCT</name>
<evidence type="ECO:0000313" key="3">
    <source>
        <dbReference type="Proteomes" id="UP001152795"/>
    </source>
</evidence>
<comment type="caution">
    <text evidence="2">The sequence shown here is derived from an EMBL/GenBank/DDBJ whole genome shotgun (WGS) entry which is preliminary data.</text>
</comment>
<dbReference type="OrthoDB" id="191037at2759"/>